<sequence length="630" mass="69708">MKKLNYFTAILAFLALFSSCDENNMEINDPSADSQPTFSQSVANLPAPSPTNKDIQFGLSTEFDGNSYQSDVGMDKNGNIVEVHQSRSSYTIWYHTGKIKGNHIEWSSSRKYDTGRVPSVDLNDNGTVVEVHKTSSIFTNSLWYRVGRFSGNSVQWGDSHKYDSGSDPVVSVNNSGDVVEVHKSQSNLGLWARSGKVNTGNGTISWNRNSKYDTGKNPSIAVNDNGLVVEVHESETKGTLYYHIGRLSSSDISWGPSRFYQTGSSPSVALLNDGTLVETHRSEGLKNSLWRMVGKVNGDAIEWTSGSEYFDDGQNPSVAFNGEYAVQTHQSQDLAGGIWASAGLFTDHGNWMRDLLPIIGGRTLGQVVMPGSHDAGMYETSLGQTQDKNLYEQLKAGVRFFDLRPNADMEIYHGPVTGPSVDATLNDVRKFMDEGAQELVILKFSHFKDFNGNVYANLKAKIKSALSPYFFEKPTGARLADLTMNDFLEEGGKVLILCDGNFSIDAPETGIYTYRDWQSGDPQAGDLVVFDRYSNTTDYNAMKNDQLAKFRDYNGRSQNGKADCDMFLLSWTLTPVTYVWGYSRPANANLAVEMDKIQPNANGFIPNILYTDFVQLSKATDASILLNKRL</sequence>
<gene>
    <name evidence="9" type="ORF">FUAX_01710</name>
</gene>
<evidence type="ECO:0000313" key="9">
    <source>
        <dbReference type="EMBL" id="BDD07739.1"/>
    </source>
</evidence>
<dbReference type="Gene3D" id="3.20.20.190">
    <property type="entry name" value="Phosphatidylinositol (PI) phosphodiesterase"/>
    <property type="match status" value="1"/>
</dbReference>
<evidence type="ECO:0000256" key="7">
    <source>
        <dbReference type="SAM" id="SignalP"/>
    </source>
</evidence>
<feature type="chain" id="PRO_5043672725" description="1-phosphatidylinositol phosphodiesterase" evidence="7">
    <location>
        <begin position="21"/>
        <end position="630"/>
    </location>
</feature>
<dbReference type="AlphaFoldDB" id="A0AAU9C6W7"/>
<dbReference type="KEGG" id="fax:FUAX_01710"/>
<dbReference type="GO" id="GO:0006629">
    <property type="term" value="P:lipid metabolic process"/>
    <property type="evidence" value="ECO:0007669"/>
    <property type="project" value="InterPro"/>
</dbReference>
<dbReference type="InterPro" id="IPR017946">
    <property type="entry name" value="PLC-like_Pdiesterase_TIM-brl"/>
</dbReference>
<keyword evidence="7" id="KW-0732">Signal</keyword>
<dbReference type="PANTHER" id="PTHR13593">
    <property type="match status" value="1"/>
</dbReference>
<evidence type="ECO:0000256" key="5">
    <source>
        <dbReference type="ARBA" id="ARBA00030782"/>
    </source>
</evidence>
<feature type="domain" description="Phosphatidylinositol-specific phospholipase C X" evidence="8">
    <location>
        <begin position="358"/>
        <end position="499"/>
    </location>
</feature>
<name>A0AAU9C6W7_9BACT</name>
<dbReference type="PROSITE" id="PS51257">
    <property type="entry name" value="PROKAR_LIPOPROTEIN"/>
    <property type="match status" value="1"/>
</dbReference>
<evidence type="ECO:0000313" key="10">
    <source>
        <dbReference type="Proteomes" id="UP001348817"/>
    </source>
</evidence>
<dbReference type="Pfam" id="PF26146">
    <property type="entry name" value="PI-PLC_X"/>
    <property type="match status" value="1"/>
</dbReference>
<dbReference type="RefSeq" id="WP_338393047.1">
    <property type="nucleotide sequence ID" value="NZ_AP025314.1"/>
</dbReference>
<accession>A0AAU9C6W7</accession>
<feature type="compositionally biased region" description="Polar residues" evidence="6">
    <location>
        <begin position="27"/>
        <end position="43"/>
    </location>
</feature>
<evidence type="ECO:0000256" key="1">
    <source>
        <dbReference type="ARBA" id="ARBA00001316"/>
    </source>
</evidence>
<dbReference type="InterPro" id="IPR051057">
    <property type="entry name" value="PI-PLC_domain"/>
</dbReference>
<evidence type="ECO:0000256" key="3">
    <source>
        <dbReference type="ARBA" id="ARBA00019758"/>
    </source>
</evidence>
<feature type="signal peptide" evidence="7">
    <location>
        <begin position="1"/>
        <end position="20"/>
    </location>
</feature>
<protein>
    <recommendedName>
        <fullName evidence="3">1-phosphatidylinositol phosphodiesterase</fullName>
        <ecNumber evidence="2">4.6.1.13</ecNumber>
    </recommendedName>
    <alternativeName>
        <fullName evidence="4">Phosphatidylinositol diacylglycerol-lyase</fullName>
    </alternativeName>
    <alternativeName>
        <fullName evidence="5">Phosphatidylinositol-specific phospholipase C</fullName>
    </alternativeName>
</protein>
<feature type="region of interest" description="Disordered" evidence="6">
    <location>
        <begin position="27"/>
        <end position="50"/>
    </location>
</feature>
<evidence type="ECO:0000259" key="8">
    <source>
        <dbReference type="SMART" id="SM00148"/>
    </source>
</evidence>
<dbReference type="SUPFAM" id="SSF51695">
    <property type="entry name" value="PLC-like phosphodiesterases"/>
    <property type="match status" value="1"/>
</dbReference>
<evidence type="ECO:0000256" key="4">
    <source>
        <dbReference type="ARBA" id="ARBA00030474"/>
    </source>
</evidence>
<dbReference type="GO" id="GO:0004436">
    <property type="term" value="F:phosphatidylinositol diacylglycerol-lyase activity"/>
    <property type="evidence" value="ECO:0007669"/>
    <property type="project" value="UniProtKB-EC"/>
</dbReference>
<evidence type="ECO:0000256" key="6">
    <source>
        <dbReference type="SAM" id="MobiDB-lite"/>
    </source>
</evidence>
<dbReference type="InterPro" id="IPR000909">
    <property type="entry name" value="PLipase_C_PInositol-sp_X_dom"/>
</dbReference>
<keyword evidence="10" id="KW-1185">Reference proteome</keyword>
<dbReference type="SMART" id="SM00148">
    <property type="entry name" value="PLCXc"/>
    <property type="match status" value="1"/>
</dbReference>
<dbReference type="EC" id="4.6.1.13" evidence="2"/>
<dbReference type="EMBL" id="AP025314">
    <property type="protein sequence ID" value="BDD07739.1"/>
    <property type="molecule type" value="Genomic_DNA"/>
</dbReference>
<organism evidence="9 10">
    <name type="scientific">Fulvitalea axinellae</name>
    <dbReference type="NCBI Taxonomy" id="1182444"/>
    <lineage>
        <taxon>Bacteria</taxon>
        <taxon>Pseudomonadati</taxon>
        <taxon>Bacteroidota</taxon>
        <taxon>Cytophagia</taxon>
        <taxon>Cytophagales</taxon>
        <taxon>Persicobacteraceae</taxon>
        <taxon>Fulvitalea</taxon>
    </lineage>
</organism>
<proteinExistence type="predicted"/>
<dbReference type="GO" id="GO:0008081">
    <property type="term" value="F:phosphoric diester hydrolase activity"/>
    <property type="evidence" value="ECO:0007669"/>
    <property type="project" value="InterPro"/>
</dbReference>
<dbReference type="PROSITE" id="PS50007">
    <property type="entry name" value="PIPLC_X_DOMAIN"/>
    <property type="match status" value="1"/>
</dbReference>
<dbReference type="PANTHER" id="PTHR13593:SF113">
    <property type="entry name" value="SI:DKEY-266F7.9"/>
    <property type="match status" value="1"/>
</dbReference>
<dbReference type="Proteomes" id="UP001348817">
    <property type="component" value="Chromosome"/>
</dbReference>
<evidence type="ECO:0000256" key="2">
    <source>
        <dbReference type="ARBA" id="ARBA00012581"/>
    </source>
</evidence>
<reference evidence="9 10" key="1">
    <citation type="submission" date="2021-12" db="EMBL/GenBank/DDBJ databases">
        <title>Genome sequencing of bacteria with rrn-lacking chromosome and rrn-plasmid.</title>
        <authorList>
            <person name="Anda M."/>
            <person name="Iwasaki W."/>
        </authorList>
    </citation>
    <scope>NUCLEOTIDE SEQUENCE [LARGE SCALE GENOMIC DNA]</scope>
    <source>
        <strain evidence="9 10">DSM 100852</strain>
    </source>
</reference>
<comment type="catalytic activity">
    <reaction evidence="1">
        <text>a 1,2-diacyl-sn-glycero-3-phospho-(1D-myo-inositol) = 1D-myo-inositol 1,2-cyclic phosphate + a 1,2-diacyl-sn-glycerol</text>
        <dbReference type="Rhea" id="RHEA:17093"/>
        <dbReference type="ChEBI" id="CHEBI:17815"/>
        <dbReference type="ChEBI" id="CHEBI:57880"/>
        <dbReference type="ChEBI" id="CHEBI:58484"/>
        <dbReference type="EC" id="4.6.1.13"/>
    </reaction>
</comment>